<dbReference type="Proteomes" id="UP000188320">
    <property type="component" value="Unassembled WGS sequence"/>
</dbReference>
<keyword evidence="2" id="KW-1185">Reference proteome</keyword>
<reference evidence="2" key="1">
    <citation type="submission" date="2017-01" db="EMBL/GenBank/DDBJ databases">
        <authorList>
            <person name="Wang Y."/>
            <person name="White M."/>
            <person name="Kvist S."/>
            <person name="Moncalvo J.-M."/>
        </authorList>
    </citation>
    <scope>NUCLEOTIDE SEQUENCE [LARGE SCALE GENOMIC DNA]</scope>
    <source>
        <strain evidence="2">COL-18-3</strain>
    </source>
</reference>
<evidence type="ECO:0000313" key="2">
    <source>
        <dbReference type="Proteomes" id="UP000188320"/>
    </source>
</evidence>
<name>A0A1R1PCN3_ZANCU</name>
<accession>A0A1R1PCN3</accession>
<protein>
    <submittedName>
        <fullName evidence="1">Uncharacterized protein</fullName>
    </submittedName>
</protein>
<dbReference type="AlphaFoldDB" id="A0A1R1PCN3"/>
<gene>
    <name evidence="1" type="ORF">AX774_g7889</name>
</gene>
<dbReference type="EMBL" id="LSSK01001835">
    <property type="protein sequence ID" value="OMH78720.1"/>
    <property type="molecule type" value="Genomic_DNA"/>
</dbReference>
<proteinExistence type="predicted"/>
<organism evidence="1 2">
    <name type="scientific">Zancudomyces culisetae</name>
    <name type="common">Gut fungus</name>
    <name type="synonym">Smittium culisetae</name>
    <dbReference type="NCBI Taxonomy" id="1213189"/>
    <lineage>
        <taxon>Eukaryota</taxon>
        <taxon>Fungi</taxon>
        <taxon>Fungi incertae sedis</taxon>
        <taxon>Zoopagomycota</taxon>
        <taxon>Kickxellomycotina</taxon>
        <taxon>Harpellomycetes</taxon>
        <taxon>Harpellales</taxon>
        <taxon>Legeriomycetaceae</taxon>
        <taxon>Zancudomyces</taxon>
    </lineage>
</organism>
<comment type="caution">
    <text evidence="1">The sequence shown here is derived from an EMBL/GenBank/DDBJ whole genome shotgun (WGS) entry which is preliminary data.</text>
</comment>
<sequence>MTRVRGNVHGNQNYLAFDGSRKLLSHNYFRISREILSPVKPGDKRRLVNYVLFDQDGNKVGCIRDKRSITFFYYTRGYDTAMLHHVEDQSGNPLFRIANFNMNGDERLEVTCLDNKNLIGTLGHHFGFTKAPIRLSLSNNSYCVVKNKSNKKDEFTVIDSQGKPLAVLKKVEEPNNVEIHFICASPAERENTRENVDKEISLFHQRALILASAFFKETNLF</sequence>
<evidence type="ECO:0000313" key="1">
    <source>
        <dbReference type="EMBL" id="OMH78720.1"/>
    </source>
</evidence>